<keyword evidence="3" id="KW-1185">Reference proteome</keyword>
<reference evidence="2 3" key="1">
    <citation type="submission" date="2020-08" db="EMBL/GenBank/DDBJ databases">
        <title>Plant Genome Project.</title>
        <authorList>
            <person name="Zhang R.-G."/>
        </authorList>
    </citation>
    <scope>NUCLEOTIDE SEQUENCE [LARGE SCALE GENOMIC DNA]</scope>
    <source>
        <tissue evidence="2">Rhizome</tissue>
    </source>
</reference>
<proteinExistence type="predicted"/>
<dbReference type="InterPro" id="IPR036865">
    <property type="entry name" value="CRAL-TRIO_dom_sf"/>
</dbReference>
<dbReference type="EMBL" id="JACMSC010000012">
    <property type="protein sequence ID" value="KAG6496101.1"/>
    <property type="molecule type" value="Genomic_DNA"/>
</dbReference>
<comment type="caution">
    <text evidence="2">The sequence shown here is derived from an EMBL/GenBank/DDBJ whole genome shotgun (WGS) entry which is preliminary data.</text>
</comment>
<dbReference type="Pfam" id="PF13716">
    <property type="entry name" value="CRAL_TRIO_2"/>
    <property type="match status" value="1"/>
</dbReference>
<dbReference type="InterPro" id="IPR001251">
    <property type="entry name" value="CRAL-TRIO_dom"/>
</dbReference>
<evidence type="ECO:0000259" key="1">
    <source>
        <dbReference type="SMART" id="SM00516"/>
    </source>
</evidence>
<dbReference type="SUPFAM" id="SSF52087">
    <property type="entry name" value="CRAL/TRIO domain"/>
    <property type="match status" value="1"/>
</dbReference>
<accession>A0A8J5FXJ4</accession>
<evidence type="ECO:0000313" key="2">
    <source>
        <dbReference type="EMBL" id="KAG6496101.1"/>
    </source>
</evidence>
<organism evidence="2 3">
    <name type="scientific">Zingiber officinale</name>
    <name type="common">Ginger</name>
    <name type="synonym">Amomum zingiber</name>
    <dbReference type="NCBI Taxonomy" id="94328"/>
    <lineage>
        <taxon>Eukaryota</taxon>
        <taxon>Viridiplantae</taxon>
        <taxon>Streptophyta</taxon>
        <taxon>Embryophyta</taxon>
        <taxon>Tracheophyta</taxon>
        <taxon>Spermatophyta</taxon>
        <taxon>Magnoliopsida</taxon>
        <taxon>Liliopsida</taxon>
        <taxon>Zingiberales</taxon>
        <taxon>Zingiberaceae</taxon>
        <taxon>Zingiber</taxon>
    </lineage>
</organism>
<dbReference type="AlphaFoldDB" id="A0A8J5FXJ4"/>
<protein>
    <recommendedName>
        <fullName evidence="1">CRAL-TRIO domain-containing protein</fullName>
    </recommendedName>
</protein>
<dbReference type="PANTHER" id="PTHR48411:SF1">
    <property type="entry name" value="OS01G0948300 PROTEIN"/>
    <property type="match status" value="1"/>
</dbReference>
<dbReference type="SMART" id="SM00516">
    <property type="entry name" value="SEC14"/>
    <property type="match status" value="1"/>
</dbReference>
<name>A0A8J5FXJ4_ZINOF</name>
<evidence type="ECO:0000313" key="3">
    <source>
        <dbReference type="Proteomes" id="UP000734854"/>
    </source>
</evidence>
<sequence length="280" mass="31551">MFYLVQIGTSPRVGSVRSNVGTEGKIPSNILHSKLTPSSVVTMPRRYSGIKRLFFPFRFPRSVPNSNLASLSHSNEQAMCSDRMDQILEEAFKIGGRDKKGRMVLRIVGKFFPAKDLAAGGGMDALRSFLERAVFPQLGGAPCVVVYMHACVQRADNYPGVAALRSVYEALPADVRDRIPAVYFVHPGLQSRLFFATVGRFFFSAGLYGKLKYVSRLEFLWEYIRRGEMEVPEFVQDHDDELEHRPLMDYGLFESDRHHSIFDAPAMESTASMHSLRCIS</sequence>
<gene>
    <name evidence="2" type="ORF">ZIOFF_043949</name>
</gene>
<dbReference type="Proteomes" id="UP000734854">
    <property type="component" value="Unassembled WGS sequence"/>
</dbReference>
<feature type="domain" description="CRAL-TRIO" evidence="1">
    <location>
        <begin position="85"/>
        <end position="238"/>
    </location>
</feature>
<dbReference type="Gene3D" id="3.40.525.10">
    <property type="entry name" value="CRAL-TRIO lipid binding domain"/>
    <property type="match status" value="1"/>
</dbReference>
<dbReference type="PANTHER" id="PTHR48411">
    <property type="entry name" value="OS01G0948300 PROTEIN"/>
    <property type="match status" value="1"/>
</dbReference>